<dbReference type="InterPro" id="IPR043729">
    <property type="entry name" value="DUF5672"/>
</dbReference>
<reference evidence="2 3" key="1">
    <citation type="submission" date="2024-10" db="EMBL/GenBank/DDBJ databases">
        <title>Updated reference genomes for cyclostephanoid diatoms.</title>
        <authorList>
            <person name="Roberts W.R."/>
            <person name="Alverson A.J."/>
        </authorList>
    </citation>
    <scope>NUCLEOTIDE SEQUENCE [LARGE SCALE GENOMIC DNA]</scope>
    <source>
        <strain evidence="2 3">AJA232-27</strain>
    </source>
</reference>
<evidence type="ECO:0000259" key="1">
    <source>
        <dbReference type="Pfam" id="PF18922"/>
    </source>
</evidence>
<feature type="domain" description="DUF5672" evidence="1">
    <location>
        <begin position="200"/>
        <end position="370"/>
    </location>
</feature>
<proteinExistence type="predicted"/>
<name>A0ABD3M1Y7_9STRA</name>
<sequence>MYYALHSHRLRLVLVVTLALTTTRLLFNLPLKVAETADRSALMHDLIASYDYDYDAIFHSSGTHESYTDRRLFEFNTFGNYTSPDVLNNGCRLTVVVVDPRPPSSAYNHPIWYTLESVASYAPYACVVIKTASCQVIYQGYNDVSKLPTNQQEVAMVAKAMYERSLPLFRRMMESGQVRINILNINKYGLTQCDNFGNGNSIFMNIHFWNDEFIEGIDSDMILTVQSDSVLCQHFEIDLWKHFDYVGAPWILALGEGCDSFRSSWRIWAPLCNGLTDYQLNEGMSQICTEGHGGIQGNGGLSIRNKNWMREAIQRCPTPSSGLENFASFDYRNEDVYFTKILNGLNATMPSGFEASLFSVESLFPEQTYEYVNLDQSQVAETINRLWGNTTGLQSYDKMHRVDSYYENTSAIESVPELRTIPLGFHKPWLYHAKDILQGIQIQKECKFLKFIFD</sequence>
<dbReference type="Pfam" id="PF18922">
    <property type="entry name" value="DUF5672"/>
    <property type="match status" value="1"/>
</dbReference>
<accession>A0ABD3M1Y7</accession>
<dbReference type="EMBL" id="JALLBG020000244">
    <property type="protein sequence ID" value="KAL3757996.1"/>
    <property type="molecule type" value="Genomic_DNA"/>
</dbReference>
<comment type="caution">
    <text evidence="2">The sequence shown here is derived from an EMBL/GenBank/DDBJ whole genome shotgun (WGS) entry which is preliminary data.</text>
</comment>
<dbReference type="Proteomes" id="UP001530293">
    <property type="component" value="Unassembled WGS sequence"/>
</dbReference>
<protein>
    <recommendedName>
        <fullName evidence="1">DUF5672 domain-containing protein</fullName>
    </recommendedName>
</protein>
<gene>
    <name evidence="2" type="ORF">ACHAWU_001388</name>
</gene>
<keyword evidence="3" id="KW-1185">Reference proteome</keyword>
<dbReference type="AlphaFoldDB" id="A0ABD3M1Y7"/>
<organism evidence="2 3">
    <name type="scientific">Discostella pseudostelligera</name>
    <dbReference type="NCBI Taxonomy" id="259834"/>
    <lineage>
        <taxon>Eukaryota</taxon>
        <taxon>Sar</taxon>
        <taxon>Stramenopiles</taxon>
        <taxon>Ochrophyta</taxon>
        <taxon>Bacillariophyta</taxon>
        <taxon>Coscinodiscophyceae</taxon>
        <taxon>Thalassiosirophycidae</taxon>
        <taxon>Stephanodiscales</taxon>
        <taxon>Stephanodiscaceae</taxon>
        <taxon>Discostella</taxon>
    </lineage>
</organism>
<evidence type="ECO:0000313" key="2">
    <source>
        <dbReference type="EMBL" id="KAL3757996.1"/>
    </source>
</evidence>
<evidence type="ECO:0000313" key="3">
    <source>
        <dbReference type="Proteomes" id="UP001530293"/>
    </source>
</evidence>